<dbReference type="RefSeq" id="XP_009520683.1">
    <property type="nucleotide sequence ID" value="XM_009522388.1"/>
</dbReference>
<feature type="non-terminal residue" evidence="2">
    <location>
        <position position="60"/>
    </location>
</feature>
<dbReference type="SMR" id="G4YSX6"/>
<keyword evidence="3" id="KW-1185">Reference proteome</keyword>
<proteinExistence type="predicted"/>
<evidence type="ECO:0000259" key="1">
    <source>
        <dbReference type="Pfam" id="PF17919"/>
    </source>
</evidence>
<gene>
    <name evidence="2" type="ORF">PHYSODRAFT_478198</name>
</gene>
<dbReference type="InParanoid" id="G4YSX6"/>
<evidence type="ECO:0000313" key="2">
    <source>
        <dbReference type="EMBL" id="EGZ25395.1"/>
    </source>
</evidence>
<evidence type="ECO:0000313" key="3">
    <source>
        <dbReference type="Proteomes" id="UP000002640"/>
    </source>
</evidence>
<dbReference type="AlphaFoldDB" id="G4YSX6"/>
<dbReference type="KEGG" id="psoj:PHYSODRAFT_478198"/>
<organism evidence="2 3">
    <name type="scientific">Phytophthora sojae (strain P6497)</name>
    <name type="common">Soybean stem and root rot agent</name>
    <name type="synonym">Phytophthora megasperma f. sp. glycines</name>
    <dbReference type="NCBI Taxonomy" id="1094619"/>
    <lineage>
        <taxon>Eukaryota</taxon>
        <taxon>Sar</taxon>
        <taxon>Stramenopiles</taxon>
        <taxon>Oomycota</taxon>
        <taxon>Peronosporomycetes</taxon>
        <taxon>Peronosporales</taxon>
        <taxon>Peronosporaceae</taxon>
        <taxon>Phytophthora</taxon>
    </lineage>
</organism>
<dbReference type="GeneID" id="20654970"/>
<sequence>MLLIELTKGKSRRDPVTFEEEHDRAFNELKPRIPLPTILSNPDFSPPIHVNMDASDVAIG</sequence>
<name>G4YSX6_PHYSP</name>
<accession>G4YSX6</accession>
<dbReference type="Pfam" id="PF17919">
    <property type="entry name" value="RT_RNaseH_2"/>
    <property type="match status" value="1"/>
</dbReference>
<dbReference type="Proteomes" id="UP000002640">
    <property type="component" value="Unassembled WGS sequence"/>
</dbReference>
<dbReference type="SUPFAM" id="SSF56672">
    <property type="entry name" value="DNA/RNA polymerases"/>
    <property type="match status" value="1"/>
</dbReference>
<dbReference type="EMBL" id="JH159152">
    <property type="protein sequence ID" value="EGZ25395.1"/>
    <property type="molecule type" value="Genomic_DNA"/>
</dbReference>
<dbReference type="InterPro" id="IPR041577">
    <property type="entry name" value="RT_RNaseH_2"/>
</dbReference>
<dbReference type="InterPro" id="IPR043502">
    <property type="entry name" value="DNA/RNA_pol_sf"/>
</dbReference>
<protein>
    <recommendedName>
        <fullName evidence="1">Reverse transcriptase/retrotransposon-derived protein RNase H-like domain-containing protein</fullName>
    </recommendedName>
</protein>
<reference evidence="2 3" key="1">
    <citation type="journal article" date="2006" name="Science">
        <title>Phytophthora genome sequences uncover evolutionary origins and mechanisms of pathogenesis.</title>
        <authorList>
            <person name="Tyler B.M."/>
            <person name="Tripathy S."/>
            <person name="Zhang X."/>
            <person name="Dehal P."/>
            <person name="Jiang R.H."/>
            <person name="Aerts A."/>
            <person name="Arredondo F.D."/>
            <person name="Baxter L."/>
            <person name="Bensasson D."/>
            <person name="Beynon J.L."/>
            <person name="Chapman J."/>
            <person name="Damasceno C.M."/>
            <person name="Dorrance A.E."/>
            <person name="Dou D."/>
            <person name="Dickerman A.W."/>
            <person name="Dubchak I.L."/>
            <person name="Garbelotto M."/>
            <person name="Gijzen M."/>
            <person name="Gordon S.G."/>
            <person name="Govers F."/>
            <person name="Grunwald N.J."/>
            <person name="Huang W."/>
            <person name="Ivors K.L."/>
            <person name="Jones R.W."/>
            <person name="Kamoun S."/>
            <person name="Krampis K."/>
            <person name="Lamour K.H."/>
            <person name="Lee M.K."/>
            <person name="McDonald W.H."/>
            <person name="Medina M."/>
            <person name="Meijer H.J."/>
            <person name="Nordberg E.K."/>
            <person name="Maclean D.J."/>
            <person name="Ospina-Giraldo M.D."/>
            <person name="Morris P.F."/>
            <person name="Phuntumart V."/>
            <person name="Putnam N.H."/>
            <person name="Rash S."/>
            <person name="Rose J.K."/>
            <person name="Sakihama Y."/>
            <person name="Salamov A.A."/>
            <person name="Savidor A."/>
            <person name="Scheuring C.F."/>
            <person name="Smith B.M."/>
            <person name="Sobral B.W."/>
            <person name="Terry A."/>
            <person name="Torto-Alalibo T.A."/>
            <person name="Win J."/>
            <person name="Xu Z."/>
            <person name="Zhang H."/>
            <person name="Grigoriev I.V."/>
            <person name="Rokhsar D.S."/>
            <person name="Boore J.L."/>
        </authorList>
    </citation>
    <scope>NUCLEOTIDE SEQUENCE [LARGE SCALE GENOMIC DNA]</scope>
    <source>
        <strain evidence="2 3">P6497</strain>
    </source>
</reference>
<feature type="domain" description="Reverse transcriptase/retrotransposon-derived protein RNase H-like" evidence="1">
    <location>
        <begin position="18"/>
        <end position="60"/>
    </location>
</feature>